<gene>
    <name evidence="1" type="primary">ga09506</name>
    <name evidence="1" type="ORF">PR202_ga09506</name>
</gene>
<sequence>MEVAFHRVGKVSLVGVQGSYSNLQVAFGRCILRRDPIVSNYHTKILYKKIQNIKEQSINSDPKIYSFSIVIKDLDLDMEALERCPRESNKLFSKPN</sequence>
<dbReference type="Proteomes" id="UP001054889">
    <property type="component" value="Unassembled WGS sequence"/>
</dbReference>
<reference evidence="1" key="1">
    <citation type="journal article" date="2018" name="DNA Res.">
        <title>Multiple hybrid de novo genome assembly of finger millet, an orphan allotetraploid crop.</title>
        <authorList>
            <person name="Hatakeyama M."/>
            <person name="Aluri S."/>
            <person name="Balachadran M.T."/>
            <person name="Sivarajan S.R."/>
            <person name="Patrignani A."/>
            <person name="Gruter S."/>
            <person name="Poveda L."/>
            <person name="Shimizu-Inatsugi R."/>
            <person name="Baeten J."/>
            <person name="Francoijs K.J."/>
            <person name="Nataraja K.N."/>
            <person name="Reddy Y.A.N."/>
            <person name="Phadnis S."/>
            <person name="Ravikumar R.L."/>
            <person name="Schlapbach R."/>
            <person name="Sreeman S.M."/>
            <person name="Shimizu K.K."/>
        </authorList>
    </citation>
    <scope>NUCLEOTIDE SEQUENCE</scope>
</reference>
<keyword evidence="2" id="KW-1185">Reference proteome</keyword>
<comment type="caution">
    <text evidence="1">The sequence shown here is derived from an EMBL/GenBank/DDBJ whole genome shotgun (WGS) entry which is preliminary data.</text>
</comment>
<dbReference type="EMBL" id="BQKI01000004">
    <property type="protein sequence ID" value="GJM92995.1"/>
    <property type="molecule type" value="Genomic_DNA"/>
</dbReference>
<reference evidence="1" key="2">
    <citation type="submission" date="2021-12" db="EMBL/GenBank/DDBJ databases">
        <title>Resequencing data analysis of finger millet.</title>
        <authorList>
            <person name="Hatakeyama M."/>
            <person name="Aluri S."/>
            <person name="Balachadran M.T."/>
            <person name="Sivarajan S.R."/>
            <person name="Poveda L."/>
            <person name="Shimizu-Inatsugi R."/>
            <person name="Schlapbach R."/>
            <person name="Sreeman S.M."/>
            <person name="Shimizu K.K."/>
        </authorList>
    </citation>
    <scope>NUCLEOTIDE SEQUENCE</scope>
</reference>
<accession>A0AAV5C4T2</accession>
<evidence type="ECO:0000313" key="2">
    <source>
        <dbReference type="Proteomes" id="UP001054889"/>
    </source>
</evidence>
<dbReference type="AlphaFoldDB" id="A0AAV5C4T2"/>
<proteinExistence type="predicted"/>
<organism evidence="1 2">
    <name type="scientific">Eleusine coracana subsp. coracana</name>
    <dbReference type="NCBI Taxonomy" id="191504"/>
    <lineage>
        <taxon>Eukaryota</taxon>
        <taxon>Viridiplantae</taxon>
        <taxon>Streptophyta</taxon>
        <taxon>Embryophyta</taxon>
        <taxon>Tracheophyta</taxon>
        <taxon>Spermatophyta</taxon>
        <taxon>Magnoliopsida</taxon>
        <taxon>Liliopsida</taxon>
        <taxon>Poales</taxon>
        <taxon>Poaceae</taxon>
        <taxon>PACMAD clade</taxon>
        <taxon>Chloridoideae</taxon>
        <taxon>Cynodonteae</taxon>
        <taxon>Eleusininae</taxon>
        <taxon>Eleusine</taxon>
    </lineage>
</organism>
<evidence type="ECO:0000313" key="1">
    <source>
        <dbReference type="EMBL" id="GJM92995.1"/>
    </source>
</evidence>
<name>A0AAV5C4T2_ELECO</name>
<protein>
    <submittedName>
        <fullName evidence="1">Uncharacterized protein</fullName>
    </submittedName>
</protein>